<dbReference type="PANTHER" id="PTHR20994">
    <property type="entry name" value="ER MEMBRANE PROTEIN COMPLEX SUBUNIT 6"/>
    <property type="match status" value="1"/>
</dbReference>
<name>A0A813ICL4_POLGL</name>
<proteinExistence type="inferred from homology"/>
<feature type="transmembrane region" description="Helical" evidence="8">
    <location>
        <begin position="69"/>
        <end position="89"/>
    </location>
</feature>
<evidence type="ECO:0000256" key="6">
    <source>
        <dbReference type="ARBA" id="ARBA00022989"/>
    </source>
</evidence>
<dbReference type="EMBL" id="CAJNNW010006329">
    <property type="protein sequence ID" value="CAE8648198.1"/>
    <property type="molecule type" value="Genomic_DNA"/>
</dbReference>
<keyword evidence="7 8" id="KW-0472">Membrane</keyword>
<keyword evidence="5" id="KW-0256">Endoplasmic reticulum</keyword>
<sequence length="121" mass="12931">MAPTKAAGAKPDAKSATKGLVTQKDEDGEFLNLPSLAHNARTLGNCRIFSGVMAGCIAGLLKIEGLSGVAVFILVTLLHSLMIFAKMGFDCTRHFPKSKDVFVTSFGSGLMSFILFWTLAY</sequence>
<evidence type="ECO:0000256" key="3">
    <source>
        <dbReference type="ARBA" id="ARBA00020827"/>
    </source>
</evidence>
<dbReference type="InterPro" id="IPR008504">
    <property type="entry name" value="Emc6"/>
</dbReference>
<organism evidence="9 10">
    <name type="scientific">Polarella glacialis</name>
    <name type="common">Dinoflagellate</name>
    <dbReference type="NCBI Taxonomy" id="89957"/>
    <lineage>
        <taxon>Eukaryota</taxon>
        <taxon>Sar</taxon>
        <taxon>Alveolata</taxon>
        <taxon>Dinophyceae</taxon>
        <taxon>Suessiales</taxon>
        <taxon>Suessiaceae</taxon>
        <taxon>Polarella</taxon>
    </lineage>
</organism>
<feature type="non-terminal residue" evidence="9">
    <location>
        <position position="121"/>
    </location>
</feature>
<dbReference type="GO" id="GO:0034975">
    <property type="term" value="P:protein folding in endoplasmic reticulum"/>
    <property type="evidence" value="ECO:0007669"/>
    <property type="project" value="TreeGrafter"/>
</dbReference>
<dbReference type="InterPro" id="IPR029008">
    <property type="entry name" value="EMC6-like"/>
</dbReference>
<comment type="subcellular location">
    <subcellularLocation>
        <location evidence="1">Endoplasmic reticulum membrane</location>
        <topology evidence="1">Multi-pass membrane protein</topology>
    </subcellularLocation>
</comment>
<feature type="transmembrane region" description="Helical" evidence="8">
    <location>
        <begin position="101"/>
        <end position="120"/>
    </location>
</feature>
<keyword evidence="4 8" id="KW-0812">Transmembrane</keyword>
<evidence type="ECO:0000256" key="8">
    <source>
        <dbReference type="SAM" id="Phobius"/>
    </source>
</evidence>
<accession>A0A813ICL4</accession>
<evidence type="ECO:0000313" key="9">
    <source>
        <dbReference type="EMBL" id="CAE8648198.1"/>
    </source>
</evidence>
<gene>
    <name evidence="9" type="ORF">PGLA2088_LOCUS6357</name>
</gene>
<dbReference type="GO" id="GO:0072546">
    <property type="term" value="C:EMC complex"/>
    <property type="evidence" value="ECO:0007669"/>
    <property type="project" value="InterPro"/>
</dbReference>
<evidence type="ECO:0000256" key="5">
    <source>
        <dbReference type="ARBA" id="ARBA00022824"/>
    </source>
</evidence>
<dbReference type="Proteomes" id="UP000626109">
    <property type="component" value="Unassembled WGS sequence"/>
</dbReference>
<evidence type="ECO:0000256" key="1">
    <source>
        <dbReference type="ARBA" id="ARBA00004477"/>
    </source>
</evidence>
<evidence type="ECO:0000256" key="7">
    <source>
        <dbReference type="ARBA" id="ARBA00023136"/>
    </source>
</evidence>
<dbReference type="GO" id="GO:0000045">
    <property type="term" value="P:autophagosome assembly"/>
    <property type="evidence" value="ECO:0007669"/>
    <property type="project" value="TreeGrafter"/>
</dbReference>
<protein>
    <recommendedName>
        <fullName evidence="3">ER membrane protein complex subunit 6</fullName>
    </recommendedName>
</protein>
<comment type="caution">
    <text evidence="9">The sequence shown here is derived from an EMBL/GenBank/DDBJ whole genome shotgun (WGS) entry which is preliminary data.</text>
</comment>
<dbReference type="Pfam" id="PF07019">
    <property type="entry name" value="EMC6"/>
    <property type="match status" value="1"/>
</dbReference>
<dbReference type="AlphaFoldDB" id="A0A813ICL4"/>
<dbReference type="PANTHER" id="PTHR20994:SF0">
    <property type="entry name" value="ER MEMBRANE PROTEIN COMPLEX SUBUNIT 6"/>
    <property type="match status" value="1"/>
</dbReference>
<keyword evidence="6 8" id="KW-1133">Transmembrane helix</keyword>
<evidence type="ECO:0000256" key="2">
    <source>
        <dbReference type="ARBA" id="ARBA00009436"/>
    </source>
</evidence>
<evidence type="ECO:0000313" key="10">
    <source>
        <dbReference type="Proteomes" id="UP000626109"/>
    </source>
</evidence>
<reference evidence="9" key="1">
    <citation type="submission" date="2021-02" db="EMBL/GenBank/DDBJ databases">
        <authorList>
            <person name="Dougan E. K."/>
            <person name="Rhodes N."/>
            <person name="Thang M."/>
            <person name="Chan C."/>
        </authorList>
    </citation>
    <scope>NUCLEOTIDE SEQUENCE</scope>
</reference>
<evidence type="ECO:0000256" key="4">
    <source>
        <dbReference type="ARBA" id="ARBA00022692"/>
    </source>
</evidence>
<comment type="similarity">
    <text evidence="2">Belongs to the EMC6 family.</text>
</comment>